<accession>A0A558CWB4</accession>
<gene>
    <name evidence="3" type="ORF">FHK82_12625</name>
</gene>
<dbReference type="InterPro" id="IPR011034">
    <property type="entry name" value="Formyl_transferase-like_C_sf"/>
</dbReference>
<dbReference type="InterPro" id="IPR036477">
    <property type="entry name" value="Formyl_transf_N_sf"/>
</dbReference>
<dbReference type="Proteomes" id="UP000317355">
    <property type="component" value="Unassembled WGS sequence"/>
</dbReference>
<dbReference type="Gene3D" id="3.90.226.10">
    <property type="entry name" value="2-enoyl-CoA Hydratase, Chain A, domain 1"/>
    <property type="match status" value="1"/>
</dbReference>
<proteinExistence type="predicted"/>
<dbReference type="CDD" id="cd06558">
    <property type="entry name" value="crotonase-like"/>
    <property type="match status" value="1"/>
</dbReference>
<dbReference type="GO" id="GO:0003824">
    <property type="term" value="F:catalytic activity"/>
    <property type="evidence" value="ECO:0007669"/>
    <property type="project" value="InterPro"/>
</dbReference>
<evidence type="ECO:0000313" key="4">
    <source>
        <dbReference type="Proteomes" id="UP000317355"/>
    </source>
</evidence>
<dbReference type="InterPro" id="IPR002376">
    <property type="entry name" value="Formyl_transf_N"/>
</dbReference>
<reference evidence="3 4" key="1">
    <citation type="submission" date="2019-07" db="EMBL/GenBank/DDBJ databases">
        <title>The pathways for chlorine oxyanion respiration interact through the shared metabolite chlorate.</title>
        <authorList>
            <person name="Barnum T.P."/>
            <person name="Cheng Y."/>
            <person name="Hill K.A."/>
            <person name="Lucas L.N."/>
            <person name="Carlson H.K."/>
            <person name="Coates J.D."/>
        </authorList>
    </citation>
    <scope>NUCLEOTIDE SEQUENCE [LARGE SCALE GENOMIC DNA]</scope>
    <source>
        <strain evidence="3">BK-3</strain>
    </source>
</reference>
<dbReference type="PANTHER" id="PTHR43388">
    <property type="entry name" value="HYDROGENASE MATURATION FACTOR HOXX"/>
    <property type="match status" value="1"/>
</dbReference>
<feature type="domain" description="Formyl transferase N-terminal" evidence="1">
    <location>
        <begin position="38"/>
        <end position="143"/>
    </location>
</feature>
<dbReference type="InterPro" id="IPR009188">
    <property type="entry name" value="NiFe-hyd_mat_HypX/HoxX"/>
</dbReference>
<dbReference type="SUPFAM" id="SSF53328">
    <property type="entry name" value="Formyltransferase"/>
    <property type="match status" value="1"/>
</dbReference>
<dbReference type="SUPFAM" id="SSF52096">
    <property type="entry name" value="ClpP/crotonase"/>
    <property type="match status" value="1"/>
</dbReference>
<dbReference type="Pfam" id="PF02911">
    <property type="entry name" value="Formyl_trans_C"/>
    <property type="match status" value="1"/>
</dbReference>
<dbReference type="CDD" id="cd08701">
    <property type="entry name" value="FMT_C_HypX"/>
    <property type="match status" value="1"/>
</dbReference>
<comment type="caution">
    <text evidence="3">The sequence shown here is derived from an EMBL/GenBank/DDBJ whole genome shotgun (WGS) entry which is preliminary data.</text>
</comment>
<evidence type="ECO:0000259" key="2">
    <source>
        <dbReference type="Pfam" id="PF02911"/>
    </source>
</evidence>
<name>A0A558CWB4_9GAMM</name>
<organism evidence="3 4">
    <name type="scientific">Sedimenticola thiotaurini</name>
    <dbReference type="NCBI Taxonomy" id="1543721"/>
    <lineage>
        <taxon>Bacteria</taxon>
        <taxon>Pseudomonadati</taxon>
        <taxon>Pseudomonadota</taxon>
        <taxon>Gammaproteobacteria</taxon>
        <taxon>Chromatiales</taxon>
        <taxon>Sedimenticolaceae</taxon>
        <taxon>Sedimenticola</taxon>
    </lineage>
</organism>
<dbReference type="InterPro" id="IPR029045">
    <property type="entry name" value="ClpP/crotonase-like_dom_sf"/>
</dbReference>
<dbReference type="CDD" id="cd08650">
    <property type="entry name" value="FMT_core_HypX_N"/>
    <property type="match status" value="1"/>
</dbReference>
<evidence type="ECO:0000313" key="3">
    <source>
        <dbReference type="EMBL" id="TVT53035.1"/>
    </source>
</evidence>
<dbReference type="InterPro" id="IPR047180">
    <property type="entry name" value="HoxX-like"/>
</dbReference>
<evidence type="ECO:0000259" key="1">
    <source>
        <dbReference type="Pfam" id="PF00551"/>
    </source>
</evidence>
<dbReference type="Gene3D" id="3.40.50.12230">
    <property type="match status" value="1"/>
</dbReference>
<dbReference type="STRING" id="1543721.AAY24_00240"/>
<dbReference type="Pfam" id="PF00551">
    <property type="entry name" value="Formyl_trans_N"/>
    <property type="match status" value="1"/>
</dbReference>
<dbReference type="AlphaFoldDB" id="A0A558CWB4"/>
<dbReference type="PIRSF" id="PIRSF006787">
    <property type="entry name" value="Hydrgn_mat_HoxX"/>
    <property type="match status" value="1"/>
</dbReference>
<dbReference type="PANTHER" id="PTHR43388:SF1">
    <property type="entry name" value="HYDROGENASE MATURATION FACTOR HOXX"/>
    <property type="match status" value="1"/>
</dbReference>
<dbReference type="InterPro" id="IPR005793">
    <property type="entry name" value="Formyl_trans_C"/>
</dbReference>
<sequence>MKILLLTHAFNSLTQRLHIELKKRGHAVSVEFDVNDAVTQQAVDQSTPDLILAPFLKRAIPESIWSKYLCLIVHPGIKGDRGPSALDWAILNGEKAWGVTVLQAIEEMDAGDIWASVNFPMRETTKASLYRNEVTEAALKGVLLAVDSMREEQFKPEPLDYNQGDVRGKLQPLMRQTDRRIDWQQDNTETVLRKIRSADGFPGVQDMLFGKELSLFDAHKAEGLRGEPGVILGYCGEAICRATVDGAVWIGHLKDKQGAHPFKLPATQVLSKQLATLTEITDGYSDIHYEEQEGVGYLHFPFYNGAMSTMQCNRLREAYIEARKRDTRVIVLMGGPDFWSNGIHLNTIEAAESPADESWANINAINDLAREIITTESHITVSALQGNAGAGGVFLARAADHVWARSGVVLNPHYKDMGNLFGSEYWTYLLPKRVGEARAHRITQARLPMGTVEANELGLLDAYFAIDNVAFVEQLKQRAKLLAEDPALAEKLEQKRVTRQADEQEKPLAEYRREELERMNLNFYGFDPSYHVARYNFVYKVPKSRTPVTIAHHRDIRRRNSEDWSEAS</sequence>
<dbReference type="InterPro" id="IPR001753">
    <property type="entry name" value="Enoyl-CoA_hydra/iso"/>
</dbReference>
<dbReference type="Pfam" id="PF00378">
    <property type="entry name" value="ECH_1"/>
    <property type="match status" value="1"/>
</dbReference>
<dbReference type="EMBL" id="VMRY01000061">
    <property type="protein sequence ID" value="TVT53035.1"/>
    <property type="molecule type" value="Genomic_DNA"/>
</dbReference>
<feature type="domain" description="Formyl transferase C-terminal" evidence="2">
    <location>
        <begin position="175"/>
        <end position="257"/>
    </location>
</feature>
<dbReference type="SUPFAM" id="SSF50486">
    <property type="entry name" value="FMT C-terminal domain-like"/>
    <property type="match status" value="1"/>
</dbReference>
<protein>
    <submittedName>
        <fullName evidence="3">Hydrogenase maturation protein</fullName>
    </submittedName>
</protein>